<dbReference type="RefSeq" id="WP_186914820.1">
    <property type="nucleotide sequence ID" value="NZ_JACOFZ010000001.1"/>
</dbReference>
<feature type="domain" description="DUF4214" evidence="3">
    <location>
        <begin position="254"/>
        <end position="300"/>
    </location>
</feature>
<comment type="subcellular location">
    <subcellularLocation>
        <location evidence="1">Secreted</location>
    </subcellularLocation>
</comment>
<dbReference type="InterPro" id="IPR018511">
    <property type="entry name" value="Hemolysin-typ_Ca-bd_CS"/>
</dbReference>
<dbReference type="InterPro" id="IPR050557">
    <property type="entry name" value="RTX_toxin/Mannuronan_C5-epim"/>
</dbReference>
<dbReference type="SUPFAM" id="SSF51120">
    <property type="entry name" value="beta-Roll"/>
    <property type="match status" value="1"/>
</dbReference>
<evidence type="ECO:0000313" key="4">
    <source>
        <dbReference type="EMBL" id="MBC3880696.1"/>
    </source>
</evidence>
<name>A0A923KRY0_9BURK</name>
<dbReference type="AlphaFoldDB" id="A0A923KRY0"/>
<reference evidence="4" key="1">
    <citation type="submission" date="2020-08" db="EMBL/GenBank/DDBJ databases">
        <title>Novel species isolated from subtropical streams in China.</title>
        <authorList>
            <person name="Lu H."/>
        </authorList>
    </citation>
    <scope>NUCLEOTIDE SEQUENCE</scope>
    <source>
        <strain evidence="4">LX22W</strain>
    </source>
</reference>
<dbReference type="InterPro" id="IPR001343">
    <property type="entry name" value="Hemolysn_Ca-bd"/>
</dbReference>
<dbReference type="Proteomes" id="UP000627446">
    <property type="component" value="Unassembled WGS sequence"/>
</dbReference>
<dbReference type="PROSITE" id="PS00330">
    <property type="entry name" value="HEMOLYSIN_CALCIUM"/>
    <property type="match status" value="2"/>
</dbReference>
<dbReference type="Gene3D" id="2.150.10.10">
    <property type="entry name" value="Serralysin-like metalloprotease, C-terminal"/>
    <property type="match status" value="1"/>
</dbReference>
<accession>A0A923KRY0</accession>
<evidence type="ECO:0000256" key="1">
    <source>
        <dbReference type="ARBA" id="ARBA00004613"/>
    </source>
</evidence>
<evidence type="ECO:0000256" key="2">
    <source>
        <dbReference type="ARBA" id="ARBA00022525"/>
    </source>
</evidence>
<dbReference type="PANTHER" id="PTHR38340">
    <property type="entry name" value="S-LAYER PROTEIN"/>
    <property type="match status" value="1"/>
</dbReference>
<protein>
    <submittedName>
        <fullName evidence="4">DUF4214 domain-containing protein</fullName>
    </submittedName>
</protein>
<dbReference type="InterPro" id="IPR011049">
    <property type="entry name" value="Serralysin-like_metalloprot_C"/>
</dbReference>
<evidence type="ECO:0000259" key="3">
    <source>
        <dbReference type="Pfam" id="PF13946"/>
    </source>
</evidence>
<dbReference type="GO" id="GO:0005509">
    <property type="term" value="F:calcium ion binding"/>
    <property type="evidence" value="ECO:0007669"/>
    <property type="project" value="InterPro"/>
</dbReference>
<dbReference type="EMBL" id="JACOFZ010000001">
    <property type="protein sequence ID" value="MBC3880696.1"/>
    <property type="molecule type" value="Genomic_DNA"/>
</dbReference>
<sequence length="379" mass="39736">MPTVIGTNGNDSWSVGEGGTYVVDGLGGIDTLNFGTSLRNEYTFKQLADGAIQVDSVSGASSPFHATLYNMEKLVFNNNRDTFDLTLAFPGGINGTSGNDTLNGTANNDKINGLAGNDTITGGAGNDTIDGGTGTDIAAYASKLSNYTITKSGATYTIKAKTGTDGTDTTTNVESLKFSDMTVNLDVHTVVASAPSANVQSIIELYVAFFRRVPDADGLVYWIEQMKAGQTINQIADNFYNAGLLFPTLTGFDAKMSNADFVNLIYKNVLGRTDGADAGGLAYWTDQLATGKATKGKLVTDILFAAHSFKGDATFGWVADLLDNRIAVAKTFSIDLGLGYVLPDDSILHGMEITAAVTPTNTSTAISLIGISAADIILV</sequence>
<dbReference type="GO" id="GO:0005576">
    <property type="term" value="C:extracellular region"/>
    <property type="evidence" value="ECO:0007669"/>
    <property type="project" value="UniProtKB-SubCell"/>
</dbReference>
<keyword evidence="2" id="KW-0964">Secreted</keyword>
<organism evidence="4 5">
    <name type="scientific">Undibacterium nitidum</name>
    <dbReference type="NCBI Taxonomy" id="2762298"/>
    <lineage>
        <taxon>Bacteria</taxon>
        <taxon>Pseudomonadati</taxon>
        <taxon>Pseudomonadota</taxon>
        <taxon>Betaproteobacteria</taxon>
        <taxon>Burkholderiales</taxon>
        <taxon>Oxalobacteraceae</taxon>
        <taxon>Undibacterium</taxon>
    </lineage>
</organism>
<dbReference type="InterPro" id="IPR025282">
    <property type="entry name" value="DUF4214"/>
</dbReference>
<evidence type="ECO:0000313" key="5">
    <source>
        <dbReference type="Proteomes" id="UP000627446"/>
    </source>
</evidence>
<keyword evidence="5" id="KW-1185">Reference proteome</keyword>
<dbReference type="Pfam" id="PF00353">
    <property type="entry name" value="HemolysinCabind"/>
    <property type="match status" value="1"/>
</dbReference>
<gene>
    <name evidence="4" type="ORF">H8K36_04870</name>
</gene>
<comment type="caution">
    <text evidence="4">The sequence shown here is derived from an EMBL/GenBank/DDBJ whole genome shotgun (WGS) entry which is preliminary data.</text>
</comment>
<dbReference type="Pfam" id="PF13946">
    <property type="entry name" value="DUF4214"/>
    <property type="match status" value="1"/>
</dbReference>
<dbReference type="PANTHER" id="PTHR38340:SF1">
    <property type="entry name" value="S-LAYER PROTEIN"/>
    <property type="match status" value="1"/>
</dbReference>
<dbReference type="PRINTS" id="PR00313">
    <property type="entry name" value="CABNDNGRPT"/>
</dbReference>
<proteinExistence type="predicted"/>